<dbReference type="GO" id="GO:0016787">
    <property type="term" value="F:hydrolase activity"/>
    <property type="evidence" value="ECO:0007669"/>
    <property type="project" value="UniProtKB-KW"/>
</dbReference>
<dbReference type="Gene3D" id="2.60.120.560">
    <property type="entry name" value="Exo-inulinase, domain 1"/>
    <property type="match status" value="2"/>
</dbReference>
<keyword evidence="4" id="KW-0378">Hydrolase</keyword>
<evidence type="ECO:0000256" key="1">
    <source>
        <dbReference type="SAM" id="SignalP"/>
    </source>
</evidence>
<dbReference type="PROSITE" id="PS51257">
    <property type="entry name" value="PROKAR_LIPOPROTEIN"/>
    <property type="match status" value="1"/>
</dbReference>
<dbReference type="eggNOG" id="COG1082">
    <property type="taxonomic scope" value="Bacteria"/>
</dbReference>
<evidence type="ECO:0000313" key="4">
    <source>
        <dbReference type="EMBL" id="OUN03200.1"/>
    </source>
</evidence>
<proteinExistence type="predicted"/>
<dbReference type="Proteomes" id="UP000322940">
    <property type="component" value="Unassembled WGS sequence"/>
</dbReference>
<organism evidence="4 5">
    <name type="scientific">Alistipes onderdonkii</name>
    <dbReference type="NCBI Taxonomy" id="328813"/>
    <lineage>
        <taxon>Bacteria</taxon>
        <taxon>Pseudomonadati</taxon>
        <taxon>Bacteroidota</taxon>
        <taxon>Bacteroidia</taxon>
        <taxon>Bacteroidales</taxon>
        <taxon>Rikenellaceae</taxon>
        <taxon>Alistipes</taxon>
    </lineage>
</organism>
<evidence type="ECO:0000313" key="5">
    <source>
        <dbReference type="Proteomes" id="UP000195772"/>
    </source>
</evidence>
<dbReference type="EMBL" id="VVXH01000003">
    <property type="protein sequence ID" value="KAA2379960.1"/>
    <property type="molecule type" value="Genomic_DNA"/>
</dbReference>
<protein>
    <submittedName>
        <fullName evidence="3">DUF1080 domain-containing protein</fullName>
    </submittedName>
    <submittedName>
        <fullName evidence="4">Glycosyl hydrolase</fullName>
    </submittedName>
</protein>
<reference evidence="5" key="1">
    <citation type="submission" date="2017-04" db="EMBL/GenBank/DDBJ databases">
        <title>Function of individual gut microbiota members based on whole genome sequencing of pure cultures obtained from chicken caecum.</title>
        <authorList>
            <person name="Medvecky M."/>
            <person name="Cejkova D."/>
            <person name="Polansky O."/>
            <person name="Karasova D."/>
            <person name="Kubasova T."/>
            <person name="Cizek A."/>
            <person name="Rychlik I."/>
        </authorList>
    </citation>
    <scope>NUCLEOTIDE SEQUENCE [LARGE SCALE GENOMIC DNA]</scope>
    <source>
        <strain evidence="5">An90</strain>
    </source>
</reference>
<keyword evidence="1" id="KW-0732">Signal</keyword>
<feature type="signal peptide" evidence="1">
    <location>
        <begin position="1"/>
        <end position="28"/>
    </location>
</feature>
<dbReference type="eggNOG" id="COG2133">
    <property type="taxonomic scope" value="Bacteria"/>
</dbReference>
<feature type="domain" description="3-keto-alpha-glucoside-1,2-lyase/3-keto-2-hydroxy-glucal hydratase" evidence="2">
    <location>
        <begin position="258"/>
        <end position="432"/>
    </location>
</feature>
<name>A0A1Y3R322_9BACT</name>
<reference evidence="3 6" key="3">
    <citation type="journal article" date="2019" name="Nat. Med.">
        <title>A library of human gut bacterial isolates paired with longitudinal multiomics data enables mechanistic microbiome research.</title>
        <authorList>
            <person name="Poyet M."/>
            <person name="Groussin M."/>
            <person name="Gibbons S.M."/>
            <person name="Avila-Pacheco J."/>
            <person name="Jiang X."/>
            <person name="Kearney S.M."/>
            <person name="Perrotta A.R."/>
            <person name="Berdy B."/>
            <person name="Zhao S."/>
            <person name="Lieberman T.D."/>
            <person name="Swanson P.K."/>
            <person name="Smith M."/>
            <person name="Roesemann S."/>
            <person name="Alexander J.E."/>
            <person name="Rich S.A."/>
            <person name="Livny J."/>
            <person name="Vlamakis H."/>
            <person name="Clish C."/>
            <person name="Bullock K."/>
            <person name="Deik A."/>
            <person name="Scott J."/>
            <person name="Pierce K.A."/>
            <person name="Xavier R.J."/>
            <person name="Alm E.J."/>
        </authorList>
    </citation>
    <scope>NUCLEOTIDE SEQUENCE [LARGE SCALE GENOMIC DNA]</scope>
    <source>
        <strain evidence="3 6">BIOML-A266</strain>
    </source>
</reference>
<feature type="chain" id="PRO_5040575992" evidence="1">
    <location>
        <begin position="29"/>
        <end position="435"/>
    </location>
</feature>
<dbReference type="EMBL" id="NFHB01000005">
    <property type="protein sequence ID" value="OUN03200.1"/>
    <property type="molecule type" value="Genomic_DNA"/>
</dbReference>
<evidence type="ECO:0000313" key="3">
    <source>
        <dbReference type="EMBL" id="KAA2379960.1"/>
    </source>
</evidence>
<accession>A0A1Y3R322</accession>
<comment type="caution">
    <text evidence="4">The sequence shown here is derived from an EMBL/GenBank/DDBJ whole genome shotgun (WGS) entry which is preliminary data.</text>
</comment>
<dbReference type="OrthoDB" id="9784457at2"/>
<dbReference type="AlphaFoldDB" id="A0A1Y3R322"/>
<evidence type="ECO:0000259" key="2">
    <source>
        <dbReference type="Pfam" id="PF06439"/>
    </source>
</evidence>
<dbReference type="Pfam" id="PF06439">
    <property type="entry name" value="3keto-disac_hyd"/>
    <property type="match status" value="2"/>
</dbReference>
<feature type="domain" description="3-keto-alpha-glucoside-1,2-lyase/3-keto-2-hydroxy-glucal hydratase" evidence="2">
    <location>
        <begin position="42"/>
        <end position="248"/>
    </location>
</feature>
<evidence type="ECO:0000313" key="6">
    <source>
        <dbReference type="Proteomes" id="UP000322940"/>
    </source>
</evidence>
<gene>
    <name evidence="4" type="ORF">B5G41_09190</name>
    <name evidence="3" type="ORF">F2Y10_04265</name>
</gene>
<reference evidence="4" key="2">
    <citation type="journal article" date="2018" name="BMC Genomics">
        <title>Whole genome sequencing and function prediction of 133 gut anaerobes isolated from chicken caecum in pure cultures.</title>
        <authorList>
            <person name="Medvecky M."/>
            <person name="Cejkova D."/>
            <person name="Polansky O."/>
            <person name="Karasova D."/>
            <person name="Kubasova T."/>
            <person name="Cizek A."/>
            <person name="Rychlik I."/>
        </authorList>
    </citation>
    <scope>NUCLEOTIDE SEQUENCE</scope>
    <source>
        <strain evidence="4">An90</strain>
    </source>
</reference>
<sequence>MLTKTYFRRKLAQACGLGLVLCAAAACAPQQNVLTKEEIADGWQLLFDGKTLDQWKDYNGEELTMPWHVVDGCIQAKGDGSDLAGYIVTKKQYENFILDWDWKLSHGGNSGMIYHVVEDPYFKVPYVTGPEYQLIDNEGWEEVNAPNKLEEWQKLGVDYAMHLPDPDSLFVNPQGEWNSSRIVFDNGHVEHWLNGHKILEFEAWTDDWFARKHSGKWETAPEYGLARRGVICLQDHGSPASFRNLKIKELPRKAGREVELFNGKDLTGWEAYGTEKWYVDKDGNMVCESGPDKEYGYLATREYYNDFDLTLEFKQLANGNSGVFFRSFVEPPVKVHGWQCEVAPKGFDTAGIYESYGRGWLVQIPDEKEDILREGEWNTLRLKVQGDRVQTWLNGEEMVDITDARIGAAQGRIALQIHDGGGIKVLWRNFRLTTL</sequence>
<dbReference type="InterPro" id="IPR010496">
    <property type="entry name" value="AL/BT2_dom"/>
</dbReference>
<dbReference type="Proteomes" id="UP000195772">
    <property type="component" value="Unassembled WGS sequence"/>
</dbReference>
<dbReference type="RefSeq" id="WP_018696204.1">
    <property type="nucleotide sequence ID" value="NZ_AP025562.1"/>
</dbReference>